<dbReference type="Proteomes" id="UP000011115">
    <property type="component" value="Unassembled WGS sequence"/>
</dbReference>
<reference evidence="2" key="1">
    <citation type="journal article" date="2011" name="Nature">
        <title>Genome sequence and analysis of the tuber crop potato.</title>
        <authorList>
            <consortium name="The Potato Genome Sequencing Consortium"/>
        </authorList>
    </citation>
    <scope>NUCLEOTIDE SEQUENCE [LARGE SCALE GENOMIC DNA]</scope>
    <source>
        <strain evidence="2">cv. DM1-3 516 R44</strain>
    </source>
</reference>
<dbReference type="AlphaFoldDB" id="M1BNB5"/>
<dbReference type="EnsemblPlants" id="PGSC0003DMT400049145">
    <property type="protein sequence ID" value="PGSC0003DMT400049145"/>
    <property type="gene ID" value="PGSC0003DMG400019099"/>
</dbReference>
<name>M1BNB5_SOLTU</name>
<dbReference type="InParanoid" id="M1BNB5"/>
<accession>M1BNB5</accession>
<dbReference type="Gramene" id="PGSC0003DMT400049145">
    <property type="protein sequence ID" value="PGSC0003DMT400049145"/>
    <property type="gene ID" value="PGSC0003DMG400019099"/>
</dbReference>
<sequence length="71" mass="8116">MAVCNSRNKAAAIRVKEHGKVVTTSRIAPHSRQFTRRVHAWYDLIQPFAFPATFFCSSRDSSRKHLQISSL</sequence>
<evidence type="ECO:0000313" key="1">
    <source>
        <dbReference type="EnsemblPlants" id="PGSC0003DMT400049145"/>
    </source>
</evidence>
<protein>
    <submittedName>
        <fullName evidence="1">Uncharacterized protein</fullName>
    </submittedName>
</protein>
<dbReference type="HOGENOM" id="CLU_2744938_0_0_1"/>
<keyword evidence="2" id="KW-1185">Reference proteome</keyword>
<evidence type="ECO:0000313" key="2">
    <source>
        <dbReference type="Proteomes" id="UP000011115"/>
    </source>
</evidence>
<dbReference type="PaxDb" id="4113-PGSC0003DMT400049145"/>
<reference evidence="1" key="2">
    <citation type="submission" date="2015-06" db="UniProtKB">
        <authorList>
            <consortium name="EnsemblPlants"/>
        </authorList>
    </citation>
    <scope>IDENTIFICATION</scope>
    <source>
        <strain evidence="1">DM1-3 516 R44</strain>
    </source>
</reference>
<proteinExistence type="predicted"/>
<organism evidence="1 2">
    <name type="scientific">Solanum tuberosum</name>
    <name type="common">Potato</name>
    <dbReference type="NCBI Taxonomy" id="4113"/>
    <lineage>
        <taxon>Eukaryota</taxon>
        <taxon>Viridiplantae</taxon>
        <taxon>Streptophyta</taxon>
        <taxon>Embryophyta</taxon>
        <taxon>Tracheophyta</taxon>
        <taxon>Spermatophyta</taxon>
        <taxon>Magnoliopsida</taxon>
        <taxon>eudicotyledons</taxon>
        <taxon>Gunneridae</taxon>
        <taxon>Pentapetalae</taxon>
        <taxon>asterids</taxon>
        <taxon>lamiids</taxon>
        <taxon>Solanales</taxon>
        <taxon>Solanaceae</taxon>
        <taxon>Solanoideae</taxon>
        <taxon>Solaneae</taxon>
        <taxon>Solanum</taxon>
    </lineage>
</organism>